<dbReference type="AlphaFoldDB" id="A0AA42DN62"/>
<proteinExistence type="predicted"/>
<dbReference type="SMART" id="SM00342">
    <property type="entry name" value="HTH_ARAC"/>
    <property type="match status" value="1"/>
</dbReference>
<dbReference type="PANTHER" id="PTHR43280:SF28">
    <property type="entry name" value="HTH-TYPE TRANSCRIPTIONAL ACTIVATOR RHAS"/>
    <property type="match status" value="1"/>
</dbReference>
<dbReference type="CDD" id="cd17536">
    <property type="entry name" value="REC_YesN-like"/>
    <property type="match status" value="1"/>
</dbReference>
<name>A0AA42DN62_9FIRM</name>
<comment type="caution">
    <text evidence="9">The sequence shown here is derived from an EMBL/GenBank/DDBJ whole genome shotgun (WGS) entry which is preliminary data.</text>
</comment>
<dbReference type="SMART" id="SM00448">
    <property type="entry name" value="REC"/>
    <property type="match status" value="1"/>
</dbReference>
<dbReference type="GO" id="GO:0003700">
    <property type="term" value="F:DNA-binding transcription factor activity"/>
    <property type="evidence" value="ECO:0007669"/>
    <property type="project" value="InterPro"/>
</dbReference>
<dbReference type="InterPro" id="IPR009057">
    <property type="entry name" value="Homeodomain-like_sf"/>
</dbReference>
<dbReference type="InterPro" id="IPR018060">
    <property type="entry name" value="HTH_AraC"/>
</dbReference>
<keyword evidence="10" id="KW-1185">Reference proteome</keyword>
<evidence type="ECO:0000259" key="7">
    <source>
        <dbReference type="PROSITE" id="PS01124"/>
    </source>
</evidence>
<evidence type="ECO:0000256" key="5">
    <source>
        <dbReference type="ARBA" id="ARBA00024867"/>
    </source>
</evidence>
<evidence type="ECO:0000259" key="8">
    <source>
        <dbReference type="PROSITE" id="PS50110"/>
    </source>
</evidence>
<dbReference type="Pfam" id="PF12833">
    <property type="entry name" value="HTH_18"/>
    <property type="match status" value="1"/>
</dbReference>
<sequence>MYKILVIDDEKSIVKGLVTMLENREELELQVYSAYTVSEGLRIAKEVKLDILCTDINMPIMDGFEFSQTVKGYWKECKIIYLTGYDTFDYIYRAVNEYAGKYMLKNEEEDKFIQVINECIQEIERTQQIRATEGKMLQMTNENKTYEKCQLMTEFLGHQNSNERLEILKMIYDAGPIQIEEDFYIAIGKVLGERCSSQKRKMILQTITQVKQQYSYFYEVDEIKLYSNTYLIVVQPKEKVEEQQVLLGNMLEEIQTQLMALSEEKISFIYSNHQVQWEQLKDQIKLYTTLLDINLSKYVPILIDVETLIEGNKLKDSNHEHYVLQIDKMLIEKRFLDLKEIFESLYISIKNTYELSLIDTQMYYKCLEKVASYIEKEINYLELPEDLQRGYYHLRYLTGVDEIHQFLVLLLKSLGEDQALSKVTEEDMIIKKIEDYILNSVTGEISLNTLAKLVYFNPSYLSRFYKSVTGRNLSQFIKEAKLMKAKELLRKSDKKIGDISKMLGYESVGYFTVFFKKCVGLTPTEYRNYK</sequence>
<evidence type="ECO:0000256" key="1">
    <source>
        <dbReference type="ARBA" id="ARBA00018672"/>
    </source>
</evidence>
<accession>A0AA42DN62</accession>
<dbReference type="Proteomes" id="UP001169242">
    <property type="component" value="Unassembled WGS sequence"/>
</dbReference>
<dbReference type="Pfam" id="PF00072">
    <property type="entry name" value="Response_reg"/>
    <property type="match status" value="1"/>
</dbReference>
<dbReference type="SUPFAM" id="SSF52172">
    <property type="entry name" value="CheY-like"/>
    <property type="match status" value="1"/>
</dbReference>
<keyword evidence="6" id="KW-0597">Phosphoprotein</keyword>
<evidence type="ECO:0000313" key="10">
    <source>
        <dbReference type="Proteomes" id="UP001169242"/>
    </source>
</evidence>
<evidence type="ECO:0000256" key="3">
    <source>
        <dbReference type="ARBA" id="ARBA00023125"/>
    </source>
</evidence>
<keyword evidence="2" id="KW-0805">Transcription regulation</keyword>
<evidence type="ECO:0000256" key="2">
    <source>
        <dbReference type="ARBA" id="ARBA00023015"/>
    </source>
</evidence>
<protein>
    <recommendedName>
        <fullName evidence="1">Stage 0 sporulation protein A homolog</fullName>
    </recommendedName>
</protein>
<dbReference type="GO" id="GO:0043565">
    <property type="term" value="F:sequence-specific DNA binding"/>
    <property type="evidence" value="ECO:0007669"/>
    <property type="project" value="InterPro"/>
</dbReference>
<dbReference type="InterPro" id="IPR011006">
    <property type="entry name" value="CheY-like_superfamily"/>
</dbReference>
<reference evidence="9" key="1">
    <citation type="journal article" date="2023" name="Int. J. Syst. Evol. Microbiol.">
        <title>&lt;i&gt;Holtiella tumoricola&lt;/i&gt; gen. nov. sp. nov., isolated from a human clinical sample.</title>
        <authorList>
            <person name="Allen-Vercoe E."/>
            <person name="Daigneault M.C."/>
            <person name="Vancuren S.J."/>
            <person name="Cochrane K."/>
            <person name="O'Neal L.L."/>
            <person name="Sankaranarayanan K."/>
            <person name="Lawson P.A."/>
        </authorList>
    </citation>
    <scope>NUCLEOTIDE SEQUENCE</scope>
    <source>
        <strain evidence="9">CC70A</strain>
    </source>
</reference>
<dbReference type="InterPro" id="IPR001789">
    <property type="entry name" value="Sig_transdc_resp-reg_receiver"/>
</dbReference>
<feature type="domain" description="HTH araC/xylS-type" evidence="7">
    <location>
        <begin position="431"/>
        <end position="529"/>
    </location>
</feature>
<dbReference type="Gene3D" id="3.40.50.2300">
    <property type="match status" value="1"/>
</dbReference>
<comment type="function">
    <text evidence="5">May play the central regulatory role in sporulation. It may be an element of the effector pathway responsible for the activation of sporulation genes in response to nutritional stress. Spo0A may act in concert with spo0H (a sigma factor) to control the expression of some genes that are critical to the sporulation process.</text>
</comment>
<evidence type="ECO:0000313" key="9">
    <source>
        <dbReference type="EMBL" id="MDA3731801.1"/>
    </source>
</evidence>
<dbReference type="RefSeq" id="WP_271012125.1">
    <property type="nucleotide sequence ID" value="NZ_JAQIFT010000040.1"/>
</dbReference>
<evidence type="ECO:0000256" key="6">
    <source>
        <dbReference type="PROSITE-ProRule" id="PRU00169"/>
    </source>
</evidence>
<dbReference type="GO" id="GO:0000160">
    <property type="term" value="P:phosphorelay signal transduction system"/>
    <property type="evidence" value="ECO:0007669"/>
    <property type="project" value="InterPro"/>
</dbReference>
<dbReference type="PROSITE" id="PS50110">
    <property type="entry name" value="RESPONSE_REGULATORY"/>
    <property type="match status" value="1"/>
</dbReference>
<dbReference type="PRINTS" id="PR00032">
    <property type="entry name" value="HTHARAC"/>
</dbReference>
<feature type="modified residue" description="4-aspartylphosphate" evidence="6">
    <location>
        <position position="55"/>
    </location>
</feature>
<dbReference type="Gene3D" id="1.10.10.60">
    <property type="entry name" value="Homeodomain-like"/>
    <property type="match status" value="2"/>
</dbReference>
<dbReference type="EMBL" id="JAQIFT010000040">
    <property type="protein sequence ID" value="MDA3731801.1"/>
    <property type="molecule type" value="Genomic_DNA"/>
</dbReference>
<dbReference type="SUPFAM" id="SSF46689">
    <property type="entry name" value="Homeodomain-like"/>
    <property type="match status" value="2"/>
</dbReference>
<keyword evidence="4" id="KW-0804">Transcription</keyword>
<feature type="domain" description="Response regulatory" evidence="8">
    <location>
        <begin position="3"/>
        <end position="120"/>
    </location>
</feature>
<evidence type="ECO:0000256" key="4">
    <source>
        <dbReference type="ARBA" id="ARBA00023163"/>
    </source>
</evidence>
<dbReference type="PROSITE" id="PS01124">
    <property type="entry name" value="HTH_ARAC_FAMILY_2"/>
    <property type="match status" value="1"/>
</dbReference>
<dbReference type="InterPro" id="IPR020449">
    <property type="entry name" value="Tscrpt_reg_AraC-type_HTH"/>
</dbReference>
<organism evidence="9 10">
    <name type="scientific">Holtiella tumoricola</name>
    <dbReference type="NCBI Taxonomy" id="3018743"/>
    <lineage>
        <taxon>Bacteria</taxon>
        <taxon>Bacillati</taxon>
        <taxon>Bacillota</taxon>
        <taxon>Clostridia</taxon>
        <taxon>Lachnospirales</taxon>
        <taxon>Cellulosilyticaceae</taxon>
        <taxon>Holtiella</taxon>
    </lineage>
</organism>
<gene>
    <name evidence="9" type="ORF">PBV87_09960</name>
</gene>
<dbReference type="PANTHER" id="PTHR43280">
    <property type="entry name" value="ARAC-FAMILY TRANSCRIPTIONAL REGULATOR"/>
    <property type="match status" value="1"/>
</dbReference>
<keyword evidence="3" id="KW-0238">DNA-binding</keyword>